<evidence type="ECO:0000256" key="1">
    <source>
        <dbReference type="ARBA" id="ARBA00022729"/>
    </source>
</evidence>
<dbReference type="Pfam" id="PF08139">
    <property type="entry name" value="LPAM_1"/>
    <property type="match status" value="1"/>
</dbReference>
<evidence type="ECO:0000313" key="2">
    <source>
        <dbReference type="EMBL" id="HDI82247.1"/>
    </source>
</evidence>
<dbReference type="InterPro" id="IPR013783">
    <property type="entry name" value="Ig-like_fold"/>
</dbReference>
<proteinExistence type="predicted"/>
<protein>
    <submittedName>
        <fullName evidence="2">Omp28-related outer membrane protein</fullName>
    </submittedName>
</protein>
<reference evidence="2" key="1">
    <citation type="journal article" date="2020" name="mSystems">
        <title>Genome- and Community-Level Interaction Insights into Carbon Utilization and Element Cycling Functions of Hydrothermarchaeota in Hydrothermal Sediment.</title>
        <authorList>
            <person name="Zhou Z."/>
            <person name="Liu Y."/>
            <person name="Xu W."/>
            <person name="Pan J."/>
            <person name="Luo Z.H."/>
            <person name="Li M."/>
        </authorList>
    </citation>
    <scope>NUCLEOTIDE SEQUENCE [LARGE SCALE GENOMIC DNA]</scope>
    <source>
        <strain evidence="2">HyVt-102</strain>
    </source>
</reference>
<dbReference type="InterPro" id="IPR012640">
    <property type="entry name" value="Membr_lipoprot_lipid_attach_CS"/>
</dbReference>
<gene>
    <name evidence="2" type="ORF">ENF18_00465</name>
</gene>
<dbReference type="Gene3D" id="2.60.40.10">
    <property type="entry name" value="Immunoglobulins"/>
    <property type="match status" value="1"/>
</dbReference>
<dbReference type="Proteomes" id="UP000885847">
    <property type="component" value="Unassembled WGS sequence"/>
</dbReference>
<dbReference type="PROSITE" id="PS51257">
    <property type="entry name" value="PROKAR_LIPOPROTEIN"/>
    <property type="match status" value="1"/>
</dbReference>
<organism evidence="2">
    <name type="scientific">candidate division WOR-3 bacterium</name>
    <dbReference type="NCBI Taxonomy" id="2052148"/>
    <lineage>
        <taxon>Bacteria</taxon>
        <taxon>Bacteria division WOR-3</taxon>
    </lineage>
</organism>
<comment type="caution">
    <text evidence="2">The sequence shown here is derived from an EMBL/GenBank/DDBJ whole genome shotgun (WGS) entry which is preliminary data.</text>
</comment>
<dbReference type="SUPFAM" id="SSF52833">
    <property type="entry name" value="Thioredoxin-like"/>
    <property type="match status" value="1"/>
</dbReference>
<keyword evidence="1" id="KW-0732">Signal</keyword>
<accession>A0A7C0V9D1</accession>
<sequence>MRRFHLFFLLIMVVVSGCSKILYPEVEETGRNVLLEVFGHNRCVNCPFADDAADSLYVAYGGRVFVLEYHYMIESMPPQFRDTLSPQPETNNRWDWYGGGDAFPTTFINGSEKIVGADDNTYNTYASIIDVFLGKTAPVEIEMENNLYSTSGVLKVKLTWEDTTIENARLFCLIVEDSVVFVATGAIDTFFNHVVRGFYPDENGIPVNTLNTLVEIPYTLEQHWDTENLEMVVFIQNTETKEILQAQGLHF</sequence>
<name>A0A7C0V9D1_UNCW3</name>
<dbReference type="AlphaFoldDB" id="A0A7C0V9D1"/>
<dbReference type="EMBL" id="DQWE01000022">
    <property type="protein sequence ID" value="HDI82247.1"/>
    <property type="molecule type" value="Genomic_DNA"/>
</dbReference>
<dbReference type="InterPro" id="IPR036249">
    <property type="entry name" value="Thioredoxin-like_sf"/>
</dbReference>